<dbReference type="Pfam" id="PF11969">
    <property type="entry name" value="DcpS_C"/>
    <property type="match status" value="1"/>
</dbReference>
<dbReference type="Proteomes" id="UP000663131">
    <property type="component" value="Chromosome 4"/>
</dbReference>
<accession>A0A871QZ60</accession>
<evidence type="ECO:0000313" key="4">
    <source>
        <dbReference type="EMBL" id="QOU18703.1"/>
    </source>
</evidence>
<dbReference type="PIRSF" id="PIRSF028973">
    <property type="entry name" value="Scavenger_mRNA_decap_enz"/>
    <property type="match status" value="1"/>
</dbReference>
<proteinExistence type="inferred from homology"/>
<dbReference type="Gene3D" id="3.30.428.10">
    <property type="entry name" value="HIT-like"/>
    <property type="match status" value="1"/>
</dbReference>
<dbReference type="EMBL" id="CP063132">
    <property type="protein sequence ID" value="QOU18703.1"/>
    <property type="molecule type" value="Genomic_DNA"/>
</dbReference>
<evidence type="ECO:0000256" key="1">
    <source>
        <dbReference type="ARBA" id="ARBA00010208"/>
    </source>
</evidence>
<feature type="binding site" evidence="3">
    <location>
        <position position="165"/>
    </location>
    <ligand>
        <name>substrate</name>
    </ligand>
</feature>
<evidence type="ECO:0000256" key="2">
    <source>
        <dbReference type="PIRSR" id="PIRSR028973-1"/>
    </source>
</evidence>
<dbReference type="InterPro" id="IPR011145">
    <property type="entry name" value="Scavenger_mRNA_decap_enz_N"/>
</dbReference>
<dbReference type="SUPFAM" id="SSF102860">
    <property type="entry name" value="mRNA decapping enzyme DcpS N-terminal domain"/>
    <property type="match status" value="1"/>
</dbReference>
<dbReference type="InterPro" id="IPR036265">
    <property type="entry name" value="HIT-like_sf"/>
</dbReference>
<dbReference type="SUPFAM" id="SSF54197">
    <property type="entry name" value="HIT-like"/>
    <property type="match status" value="1"/>
</dbReference>
<dbReference type="InterPro" id="IPR008594">
    <property type="entry name" value="DcpS/DCS2"/>
</dbReference>
<feature type="active site" description="Nucleophile" evidence="2">
    <location>
        <position position="235"/>
    </location>
</feature>
<evidence type="ECO:0000256" key="3">
    <source>
        <dbReference type="PIRSR" id="PIRSR028973-2"/>
    </source>
</evidence>
<feature type="binding site" evidence="3">
    <location>
        <position position="137"/>
    </location>
    <ligand>
        <name>substrate</name>
    </ligand>
</feature>
<dbReference type="Gene3D" id="3.30.200.40">
    <property type="entry name" value="Scavenger mRNA decapping enzyme, N-terminal domain"/>
    <property type="match status" value="1"/>
</dbReference>
<dbReference type="GO" id="GO:0016787">
    <property type="term" value="F:hydrolase activity"/>
    <property type="evidence" value="ECO:0007669"/>
    <property type="project" value="InterPro"/>
</dbReference>
<gene>
    <name evidence="4" type="ORF">BRETT_001771</name>
</gene>
<comment type="similarity">
    <text evidence="1">Belongs to the HIT family.</text>
</comment>
<organism evidence="4 5">
    <name type="scientific">Dekkera bruxellensis</name>
    <name type="common">Brettanomyces custersii</name>
    <dbReference type="NCBI Taxonomy" id="5007"/>
    <lineage>
        <taxon>Eukaryota</taxon>
        <taxon>Fungi</taxon>
        <taxon>Dikarya</taxon>
        <taxon>Ascomycota</taxon>
        <taxon>Saccharomycotina</taxon>
        <taxon>Pichiomycetes</taxon>
        <taxon>Pichiales</taxon>
        <taxon>Pichiaceae</taxon>
        <taxon>Brettanomyces</taxon>
    </lineage>
</organism>
<dbReference type="GO" id="GO:0005634">
    <property type="term" value="C:nucleus"/>
    <property type="evidence" value="ECO:0007669"/>
    <property type="project" value="TreeGrafter"/>
</dbReference>
<dbReference type="GeneID" id="64573695"/>
<evidence type="ECO:0000313" key="5">
    <source>
        <dbReference type="Proteomes" id="UP000663131"/>
    </source>
</evidence>
<dbReference type="Pfam" id="PF05652">
    <property type="entry name" value="DcpS"/>
    <property type="match status" value="1"/>
</dbReference>
<reference evidence="4" key="2">
    <citation type="journal article" name="BMC Genomics">
        <title>New genome assemblies reveal patterns of domestication and adaptation across Brettanomyces (Dekkera) species.</title>
        <authorList>
            <person name="Roach M.J."/>
            <person name="Borneman A.R."/>
        </authorList>
    </citation>
    <scope>NUCLEOTIDE SEQUENCE</scope>
    <source>
        <strain evidence="4">UCD 2041</strain>
    </source>
</reference>
<sequence length="298" mass="33876">MSLSTLLPLFHSTENLESDSQTKKVSLLGTINGKNAILQLEKRPFDSKACIPNSNIIQAQSNDVYFWGTGSRSTEDPGDKQTTDSAECKINLIYPASAAHIAKYRKHPLHMVIETPKAYQKIVRPYIETQKGDRLSWVRNILYHGQEAERVVFKDSSYILLPDMKWDGVAIDSLYLVAIVYRNDIASIRDLKQGDIPYLEAIRDSILENVPTKYPIARDQLRLYVHYQPSFYHFHIHVVNANYTGLGQTILAGKAILLEEVIESLKLLGKDGFSKKTITYGLSESHDLWNLGMRNYTQ</sequence>
<dbReference type="GO" id="GO:0000290">
    <property type="term" value="P:deadenylation-dependent decapping of nuclear-transcribed mRNA"/>
    <property type="evidence" value="ECO:0007669"/>
    <property type="project" value="InterPro"/>
</dbReference>
<dbReference type="GO" id="GO:0000932">
    <property type="term" value="C:P-body"/>
    <property type="evidence" value="ECO:0007669"/>
    <property type="project" value="TreeGrafter"/>
</dbReference>
<dbReference type="AlphaFoldDB" id="A0A871QZ60"/>
<name>A0A871QZ60_DEKBR</name>
<feature type="binding site" evidence="3">
    <location>
        <position position="163"/>
    </location>
    <ligand>
        <name>substrate</name>
    </ligand>
</feature>
<dbReference type="PANTHER" id="PTHR12978">
    <property type="entry name" value="HISTIDINE TRIAD HIT PROTEIN MEMBER"/>
    <property type="match status" value="1"/>
</dbReference>
<dbReference type="OrthoDB" id="10264956at2759"/>
<dbReference type="KEGG" id="bbrx:BRETT_001771"/>
<protein>
    <submittedName>
        <fullName evidence="4">Uncharacterized protein</fullName>
    </submittedName>
</protein>
<dbReference type="GO" id="GO:0000340">
    <property type="term" value="F:RNA 7-methylguanosine cap binding"/>
    <property type="evidence" value="ECO:0007669"/>
    <property type="project" value="TreeGrafter"/>
</dbReference>
<feature type="binding site" evidence="3">
    <location>
        <begin position="226"/>
        <end position="237"/>
    </location>
    <ligand>
        <name>substrate</name>
    </ligand>
</feature>
<reference evidence="4" key="1">
    <citation type="submission" date="2020-10" db="EMBL/GenBank/DDBJ databases">
        <authorList>
            <person name="Palmer J.M."/>
        </authorList>
    </citation>
    <scope>NUCLEOTIDE SEQUENCE</scope>
    <source>
        <strain evidence="4">UCD 2041</strain>
    </source>
</reference>
<dbReference type="RefSeq" id="XP_041135196.1">
    <property type="nucleotide sequence ID" value="XM_041280313.1"/>
</dbReference>
<dbReference type="PANTHER" id="PTHR12978:SF0">
    <property type="entry name" value="M7GPPPX DIPHOSPHATASE"/>
    <property type="match status" value="1"/>
</dbReference>
<feature type="binding site" evidence="3">
    <location>
        <position position="147"/>
    </location>
    <ligand>
        <name>substrate</name>
    </ligand>
</feature>